<dbReference type="GO" id="GO:0019284">
    <property type="term" value="P:L-methionine salvage from S-adenosylmethionine"/>
    <property type="evidence" value="ECO:0007669"/>
    <property type="project" value="TreeGrafter"/>
</dbReference>
<dbReference type="PANTHER" id="PTHR46832:SF1">
    <property type="entry name" value="5'-METHYLTHIOADENOSINE_S-ADENOSYLHOMOCYSTEINE NUCLEOSIDASE"/>
    <property type="match status" value="1"/>
</dbReference>
<evidence type="ECO:0000313" key="3">
    <source>
        <dbReference type="Proteomes" id="UP000593765"/>
    </source>
</evidence>
<name>A0A7M2WYZ5_9BACT</name>
<feature type="domain" description="Nucleoside phosphorylase" evidence="1">
    <location>
        <begin position="59"/>
        <end position="183"/>
    </location>
</feature>
<gene>
    <name evidence="2" type="ORF">IPV69_04875</name>
</gene>
<dbReference type="InterPro" id="IPR035994">
    <property type="entry name" value="Nucleoside_phosphorylase_sf"/>
</dbReference>
<dbReference type="Pfam" id="PF01048">
    <property type="entry name" value="PNP_UDP_1"/>
    <property type="match status" value="1"/>
</dbReference>
<dbReference type="Proteomes" id="UP000593765">
    <property type="component" value="Chromosome"/>
</dbReference>
<evidence type="ECO:0000313" key="2">
    <source>
        <dbReference type="EMBL" id="QOV90695.1"/>
    </source>
</evidence>
<evidence type="ECO:0000259" key="1">
    <source>
        <dbReference type="Pfam" id="PF01048"/>
    </source>
</evidence>
<keyword evidence="3" id="KW-1185">Reference proteome</keyword>
<reference evidence="2 3" key="1">
    <citation type="submission" date="2020-10" db="EMBL/GenBank/DDBJ databases">
        <title>Wide distribution of Phycisphaera-like planctomycetes from WD2101 soil group in peatlands and genome analysis of the first cultivated representative.</title>
        <authorList>
            <person name="Dedysh S.N."/>
            <person name="Beletsky A.V."/>
            <person name="Ivanova A."/>
            <person name="Kulichevskaya I.S."/>
            <person name="Suzina N.E."/>
            <person name="Philippov D.A."/>
            <person name="Rakitin A.L."/>
            <person name="Mardanov A.V."/>
            <person name="Ravin N.V."/>
        </authorList>
    </citation>
    <scope>NUCLEOTIDE SEQUENCE [LARGE SCALE GENOMIC DNA]</scope>
    <source>
        <strain evidence="2 3">M1803</strain>
    </source>
</reference>
<protein>
    <recommendedName>
        <fullName evidence="1">Nucleoside phosphorylase domain-containing protein</fullName>
    </recommendedName>
</protein>
<dbReference type="KEGG" id="hbs:IPV69_04875"/>
<dbReference type="GO" id="GO:0009116">
    <property type="term" value="P:nucleoside metabolic process"/>
    <property type="evidence" value="ECO:0007669"/>
    <property type="project" value="InterPro"/>
</dbReference>
<dbReference type="GO" id="GO:0008782">
    <property type="term" value="F:adenosylhomocysteine nucleosidase activity"/>
    <property type="evidence" value="ECO:0007669"/>
    <property type="project" value="TreeGrafter"/>
</dbReference>
<dbReference type="Gene3D" id="3.40.50.1580">
    <property type="entry name" value="Nucleoside phosphorylase domain"/>
    <property type="match status" value="1"/>
</dbReference>
<dbReference type="GO" id="GO:0008930">
    <property type="term" value="F:methylthioadenosine nucleosidase activity"/>
    <property type="evidence" value="ECO:0007669"/>
    <property type="project" value="TreeGrafter"/>
</dbReference>
<dbReference type="RefSeq" id="WP_206293795.1">
    <property type="nucleotide sequence ID" value="NZ_CP063458.1"/>
</dbReference>
<dbReference type="GO" id="GO:0005829">
    <property type="term" value="C:cytosol"/>
    <property type="evidence" value="ECO:0007669"/>
    <property type="project" value="TreeGrafter"/>
</dbReference>
<dbReference type="InterPro" id="IPR000845">
    <property type="entry name" value="Nucleoside_phosphorylase_d"/>
</dbReference>
<dbReference type="PANTHER" id="PTHR46832">
    <property type="entry name" value="5'-METHYLTHIOADENOSINE/S-ADENOSYLHOMOCYSTEINE NUCLEOSIDASE"/>
    <property type="match status" value="1"/>
</dbReference>
<accession>A0A7M2WYZ5</accession>
<proteinExistence type="predicted"/>
<sequence>MTRPRLQIFTAIDMERRAVRHALTRAFDSGAARAFDWELSAIGVRAVHLPRVLDPSTTLVVLAGLAGGLDPALRVGDLVLDIPATSADRGPQYMQPVRDVHSRRDVHSTDDITAIAAQSSAVAGRIWTSPQPVATPADKAALFRRTGAVAVDMEGDLVAALARSAGVPFVHLRAISDTAGDAIDPRVLSLVNDLGRPKPLKLAAYLLADPRRVAALKRLGAHANLAVERLGSEVARLMPPWTR</sequence>
<dbReference type="EMBL" id="CP063458">
    <property type="protein sequence ID" value="QOV90695.1"/>
    <property type="molecule type" value="Genomic_DNA"/>
</dbReference>
<dbReference type="AlphaFoldDB" id="A0A7M2WYZ5"/>
<dbReference type="SUPFAM" id="SSF53167">
    <property type="entry name" value="Purine and uridine phosphorylases"/>
    <property type="match status" value="1"/>
</dbReference>
<organism evidence="2 3">
    <name type="scientific">Humisphaera borealis</name>
    <dbReference type="NCBI Taxonomy" id="2807512"/>
    <lineage>
        <taxon>Bacteria</taxon>
        <taxon>Pseudomonadati</taxon>
        <taxon>Planctomycetota</taxon>
        <taxon>Phycisphaerae</taxon>
        <taxon>Tepidisphaerales</taxon>
        <taxon>Tepidisphaeraceae</taxon>
        <taxon>Humisphaera</taxon>
    </lineage>
</organism>